<dbReference type="InterPro" id="IPR051374">
    <property type="entry name" value="Ataxin-10/CTR86_families"/>
</dbReference>
<proteinExistence type="inferred from homology"/>
<dbReference type="InterPro" id="IPR019156">
    <property type="entry name" value="Ataxin-10_domain"/>
</dbReference>
<dbReference type="PANTHER" id="PTHR13255:SF0">
    <property type="entry name" value="ATAXIN-10"/>
    <property type="match status" value="1"/>
</dbReference>
<evidence type="ECO:0000313" key="7">
    <source>
        <dbReference type="Proteomes" id="UP000694865"/>
    </source>
</evidence>
<keyword evidence="7" id="KW-1185">Reference proteome</keyword>
<accession>A0ABM0MAN5</accession>
<dbReference type="Pfam" id="PF09759">
    <property type="entry name" value="Atx10homo_assoc"/>
    <property type="match status" value="1"/>
</dbReference>
<dbReference type="Gene3D" id="1.25.10.10">
    <property type="entry name" value="Leucine-rich Repeat Variant"/>
    <property type="match status" value="2"/>
</dbReference>
<dbReference type="GeneID" id="102808384"/>
<comment type="function">
    <text evidence="5">May play a role in the regulation of cytokinesis. May play a role in signaling by stimulating protein glycosylation. Induces neuritogenesis by activating the Ras-MAP kinase pathway and is necessary for the survival of cerebellar neurons. Does not appear to play a major role in ciliogenesis.</text>
</comment>
<evidence type="ECO:0000259" key="6">
    <source>
        <dbReference type="Pfam" id="PF09759"/>
    </source>
</evidence>
<name>A0ABM0MAN5_SACKO</name>
<reference evidence="8" key="1">
    <citation type="submission" date="2025-08" db="UniProtKB">
        <authorList>
            <consortium name="RefSeq"/>
        </authorList>
    </citation>
    <scope>IDENTIFICATION</scope>
    <source>
        <tissue evidence="8">Testes</tissue>
    </source>
</reference>
<evidence type="ECO:0000256" key="2">
    <source>
        <dbReference type="ARBA" id="ARBA00018804"/>
    </source>
</evidence>
<evidence type="ECO:0000313" key="8">
    <source>
        <dbReference type="RefSeq" id="XP_006817076.1"/>
    </source>
</evidence>
<dbReference type="InterPro" id="IPR011989">
    <property type="entry name" value="ARM-like"/>
</dbReference>
<gene>
    <name evidence="8" type="primary">LOC102808384</name>
</gene>
<dbReference type="InterPro" id="IPR016024">
    <property type="entry name" value="ARM-type_fold"/>
</dbReference>
<comment type="similarity">
    <text evidence="1">Belongs to the ataxin-10 family.</text>
</comment>
<evidence type="ECO:0000256" key="3">
    <source>
        <dbReference type="ARBA" id="ARBA00022618"/>
    </source>
</evidence>
<dbReference type="PANTHER" id="PTHR13255">
    <property type="entry name" value="ATAXIN-10"/>
    <property type="match status" value="1"/>
</dbReference>
<organism evidence="7 8">
    <name type="scientific">Saccoglossus kowalevskii</name>
    <name type="common">Acorn worm</name>
    <dbReference type="NCBI Taxonomy" id="10224"/>
    <lineage>
        <taxon>Eukaryota</taxon>
        <taxon>Metazoa</taxon>
        <taxon>Hemichordata</taxon>
        <taxon>Enteropneusta</taxon>
        <taxon>Harrimaniidae</taxon>
        <taxon>Saccoglossus</taxon>
    </lineage>
</organism>
<dbReference type="Proteomes" id="UP000694865">
    <property type="component" value="Unplaced"/>
</dbReference>
<dbReference type="RefSeq" id="XP_006817076.1">
    <property type="nucleotide sequence ID" value="XM_006817013.1"/>
</dbReference>
<keyword evidence="3" id="KW-0132">Cell division</keyword>
<feature type="domain" description="Ataxin-10" evidence="6">
    <location>
        <begin position="400"/>
        <end position="496"/>
    </location>
</feature>
<sequence length="505" mass="57509">MADCANVSVAEFRETLTKLHYVEENSDSSGKYYLDVLKIITEHLKIEQCRKEMSADAFHDIKVILGHCFERITVNSDNSQETGKLYYESRTQWCTECFRILRNSCVQCPKNQDLIRDCDILLVVKQILLFYTSKHLQDSEDVIAIRCAVQFLGNLVAGNTNLQKRVWQIMFPEIFSNIFNLNDTKASIYSCMVIHNCLNDHHKQQLIKQPGGQTLVESILQLCKSETEQEWALHIIQDLVLNVEFFLTQYEEVSEECKLILLDIVSAMLDDPSFDSELSSQVNMDGDTHDSIPGFVFAFLAQQFEMQACNVLLPKSDKIDENTIETETLVVVQLLQILCLATSDLGKYKVLQKRTSLLHITLEMLQKAHAIGQSGDNRFTVSQTLTSAACSHTDNPVFGFKRDLIRLIGNMCYKNKDNQDMVRISEGIPLILEHCNIDEHNPFISQWAIFAIHNICEQNADNQDVIASMQNQGVADCKQLKELGVDVQERDGKIYVKTTKKTKAS</sequence>
<dbReference type="SUPFAM" id="SSF48371">
    <property type="entry name" value="ARM repeat"/>
    <property type="match status" value="1"/>
</dbReference>
<evidence type="ECO:0000256" key="4">
    <source>
        <dbReference type="ARBA" id="ARBA00023306"/>
    </source>
</evidence>
<protein>
    <recommendedName>
        <fullName evidence="2">Ataxin-10</fullName>
    </recommendedName>
</protein>
<evidence type="ECO:0000256" key="5">
    <source>
        <dbReference type="ARBA" id="ARBA00045173"/>
    </source>
</evidence>
<evidence type="ECO:0000256" key="1">
    <source>
        <dbReference type="ARBA" id="ARBA00008384"/>
    </source>
</evidence>
<keyword evidence="4" id="KW-0131">Cell cycle</keyword>